<keyword evidence="2" id="KW-1185">Reference proteome</keyword>
<dbReference type="EMBL" id="SBJO01000170">
    <property type="protein sequence ID" value="KAF9762433.1"/>
    <property type="molecule type" value="Genomic_DNA"/>
</dbReference>
<dbReference type="Proteomes" id="UP000740883">
    <property type="component" value="Unassembled WGS sequence"/>
</dbReference>
<dbReference type="OrthoDB" id="97349at2759"/>
<organism evidence="1 2">
    <name type="scientific">Nosema granulosis</name>
    <dbReference type="NCBI Taxonomy" id="83296"/>
    <lineage>
        <taxon>Eukaryota</taxon>
        <taxon>Fungi</taxon>
        <taxon>Fungi incertae sedis</taxon>
        <taxon>Microsporidia</taxon>
        <taxon>Nosematidae</taxon>
        <taxon>Nosema</taxon>
    </lineage>
</organism>
<accession>A0A9P6GYX4</accession>
<evidence type="ECO:0000313" key="2">
    <source>
        <dbReference type="Proteomes" id="UP000740883"/>
    </source>
</evidence>
<sequence length="99" mass="11291">MSFFKNNPVSFSLYNTYLTSKHDVRLRTVKDKYLQAKAVSFCQKVNIQDLKCSSGGIHKFKNIYNLVSRTHTSCGTIPENAKSLATDFIYAARNLIKHN</sequence>
<comment type="caution">
    <text evidence="1">The sequence shown here is derived from an EMBL/GenBank/DDBJ whole genome shotgun (WGS) entry which is preliminary data.</text>
</comment>
<protein>
    <submittedName>
        <fullName evidence="1">Uncharacterized protein</fullName>
    </submittedName>
</protein>
<dbReference type="AlphaFoldDB" id="A0A9P6GYX4"/>
<gene>
    <name evidence="1" type="ORF">NGRA_2015</name>
</gene>
<reference evidence="1 2" key="1">
    <citation type="journal article" date="2020" name="Genome Biol. Evol.">
        <title>Comparative genomics of strictly vertically transmitted, feminizing microsporidia endosymbionts of amphipod crustaceans.</title>
        <authorList>
            <person name="Cormier A."/>
            <person name="Chebbi M.A."/>
            <person name="Giraud I."/>
            <person name="Wattier R."/>
            <person name="Teixeira M."/>
            <person name="Gilbert C."/>
            <person name="Rigaud T."/>
            <person name="Cordaux R."/>
        </authorList>
    </citation>
    <scope>NUCLEOTIDE SEQUENCE [LARGE SCALE GENOMIC DNA]</scope>
    <source>
        <strain evidence="1 2">Ou3-Ou53</strain>
    </source>
</reference>
<proteinExistence type="predicted"/>
<name>A0A9P6GYX4_9MICR</name>
<evidence type="ECO:0000313" key="1">
    <source>
        <dbReference type="EMBL" id="KAF9762433.1"/>
    </source>
</evidence>